<protein>
    <submittedName>
        <fullName evidence="5">Transcriptional regulator, GntR family</fullName>
    </submittedName>
</protein>
<accession>G7V6P0</accession>
<dbReference type="InterPro" id="IPR000524">
    <property type="entry name" value="Tscrpt_reg_HTH_GntR"/>
</dbReference>
<dbReference type="Pfam" id="PF00392">
    <property type="entry name" value="GntR"/>
    <property type="match status" value="1"/>
</dbReference>
<evidence type="ECO:0000313" key="6">
    <source>
        <dbReference type="Proteomes" id="UP000005868"/>
    </source>
</evidence>
<dbReference type="InterPro" id="IPR036388">
    <property type="entry name" value="WH-like_DNA-bd_sf"/>
</dbReference>
<evidence type="ECO:0000256" key="2">
    <source>
        <dbReference type="ARBA" id="ARBA00023125"/>
    </source>
</evidence>
<reference evidence="6" key="1">
    <citation type="submission" date="2011-10" db="EMBL/GenBank/DDBJ databases">
        <title>The complete genome of chromosome of Thermovirga lienii DSM 17291.</title>
        <authorList>
            <consortium name="US DOE Joint Genome Institute (JGI-PGF)"/>
            <person name="Lucas S."/>
            <person name="Copeland A."/>
            <person name="Lapidus A."/>
            <person name="Glavina del Rio T."/>
            <person name="Dalin E."/>
            <person name="Tice H."/>
            <person name="Bruce D."/>
            <person name="Goodwin L."/>
            <person name="Pitluck S."/>
            <person name="Peters L."/>
            <person name="Mikhailova N."/>
            <person name="Saunders E."/>
            <person name="Kyrpides N."/>
            <person name="Mavromatis K."/>
            <person name="Ivanova N."/>
            <person name="Last F.I."/>
            <person name="Brettin T."/>
            <person name="Detter J.C."/>
            <person name="Han C."/>
            <person name="Larimer F."/>
            <person name="Land M."/>
            <person name="Hauser L."/>
            <person name="Markowitz V."/>
            <person name="Cheng J.-F."/>
            <person name="Hugenholtz P."/>
            <person name="Woyke T."/>
            <person name="Wu D."/>
            <person name="Spring S."/>
            <person name="Schroeder M."/>
            <person name="Brambilla E.-M."/>
            <person name="Klenk H.-P."/>
            <person name="Eisen J.A."/>
        </authorList>
    </citation>
    <scope>NUCLEOTIDE SEQUENCE [LARGE SCALE GENOMIC DNA]</scope>
    <source>
        <strain evidence="6">ATCC BAA-1197 / DSM 17291 / Cas60314</strain>
    </source>
</reference>
<dbReference type="PRINTS" id="PR00035">
    <property type="entry name" value="HTHGNTR"/>
</dbReference>
<dbReference type="PRINTS" id="PR00033">
    <property type="entry name" value="HTHASNC"/>
</dbReference>
<evidence type="ECO:0000313" key="5">
    <source>
        <dbReference type="EMBL" id="AER65999.1"/>
    </source>
</evidence>
<dbReference type="STRING" id="580340.Tlie_0258"/>
<dbReference type="CDD" id="cd07377">
    <property type="entry name" value="WHTH_GntR"/>
    <property type="match status" value="1"/>
</dbReference>
<dbReference type="Proteomes" id="UP000005868">
    <property type="component" value="Chromosome"/>
</dbReference>
<dbReference type="InterPro" id="IPR000485">
    <property type="entry name" value="AsnC-type_HTH_dom"/>
</dbReference>
<organism evidence="5 6">
    <name type="scientific">Thermovirga lienii (strain ATCC BAA-1197 / DSM 17291 / Cas60314)</name>
    <dbReference type="NCBI Taxonomy" id="580340"/>
    <lineage>
        <taxon>Bacteria</taxon>
        <taxon>Thermotogati</taxon>
        <taxon>Synergistota</taxon>
        <taxon>Synergistia</taxon>
        <taxon>Synergistales</taxon>
        <taxon>Thermovirgaceae</taxon>
        <taxon>Thermovirga</taxon>
    </lineage>
</organism>
<gene>
    <name evidence="5" type="ordered locus">Tlie_0258</name>
</gene>
<reference evidence="5 6" key="2">
    <citation type="journal article" date="2012" name="Stand. Genomic Sci.">
        <title>Genome sequence of the moderately thermophilic, amino-acid-degrading and sulfur-reducing bacterium Thermovirga lienii type strain (Cas60314(T)).</title>
        <authorList>
            <person name="Goker M."/>
            <person name="Saunders E."/>
            <person name="Lapidus A."/>
            <person name="Nolan M."/>
            <person name="Lucas S."/>
            <person name="Hammon N."/>
            <person name="Deshpande S."/>
            <person name="Cheng J.F."/>
            <person name="Han C."/>
            <person name="Tapia R."/>
            <person name="Goodwin L.A."/>
            <person name="Pitluck S."/>
            <person name="Liolios K."/>
            <person name="Mavromatis K."/>
            <person name="Pagani I."/>
            <person name="Ivanova N."/>
            <person name="Mikhailova N."/>
            <person name="Pati A."/>
            <person name="Chen A."/>
            <person name="Palaniappan K."/>
            <person name="Land M."/>
            <person name="Chang Y.J."/>
            <person name="Jeffries C.D."/>
            <person name="Brambilla E.M."/>
            <person name="Rohde M."/>
            <person name="Spring S."/>
            <person name="Detter J.C."/>
            <person name="Woyke T."/>
            <person name="Bristow J."/>
            <person name="Eisen J.A."/>
            <person name="Markowitz V."/>
            <person name="Hugenholtz P."/>
            <person name="Kyrpides N.C."/>
            <person name="Klenk H.P."/>
        </authorList>
    </citation>
    <scope>NUCLEOTIDE SEQUENCE [LARGE SCALE GENOMIC DNA]</scope>
    <source>
        <strain evidence="6">ATCC BAA-1197 / DSM 17291 / Cas60314</strain>
    </source>
</reference>
<keyword evidence="3" id="KW-0804">Transcription</keyword>
<proteinExistence type="predicted"/>
<dbReference type="GO" id="GO:0003700">
    <property type="term" value="F:DNA-binding transcription factor activity"/>
    <property type="evidence" value="ECO:0007669"/>
    <property type="project" value="InterPro"/>
</dbReference>
<name>G7V6P0_THELD</name>
<dbReference type="Gene3D" id="1.20.120.530">
    <property type="entry name" value="GntR ligand-binding domain-like"/>
    <property type="match status" value="1"/>
</dbReference>
<dbReference type="OrthoDB" id="5093at2"/>
<dbReference type="AlphaFoldDB" id="G7V6P0"/>
<keyword evidence="2" id="KW-0238">DNA-binding</keyword>
<dbReference type="HOGENOM" id="CLU_017584_5_0_0"/>
<dbReference type="InterPro" id="IPR008920">
    <property type="entry name" value="TF_FadR/GntR_C"/>
</dbReference>
<evidence type="ECO:0000259" key="4">
    <source>
        <dbReference type="PROSITE" id="PS50949"/>
    </source>
</evidence>
<dbReference type="PROSITE" id="PS50949">
    <property type="entry name" value="HTH_GNTR"/>
    <property type="match status" value="1"/>
</dbReference>
<dbReference type="SUPFAM" id="SSF48008">
    <property type="entry name" value="GntR ligand-binding domain-like"/>
    <property type="match status" value="1"/>
</dbReference>
<dbReference type="InterPro" id="IPR036390">
    <property type="entry name" value="WH_DNA-bd_sf"/>
</dbReference>
<dbReference type="KEGG" id="tli:Tlie_0258"/>
<dbReference type="SMART" id="SM00345">
    <property type="entry name" value="HTH_GNTR"/>
    <property type="match status" value="1"/>
</dbReference>
<dbReference type="eggNOG" id="COG1802">
    <property type="taxonomic scope" value="Bacteria"/>
</dbReference>
<dbReference type="SUPFAM" id="SSF46785">
    <property type="entry name" value="Winged helix' DNA-binding domain"/>
    <property type="match status" value="1"/>
</dbReference>
<dbReference type="Gene3D" id="1.10.10.10">
    <property type="entry name" value="Winged helix-like DNA-binding domain superfamily/Winged helix DNA-binding domain"/>
    <property type="match status" value="1"/>
</dbReference>
<dbReference type="SMART" id="SM00895">
    <property type="entry name" value="FCD"/>
    <property type="match status" value="1"/>
</dbReference>
<sequence length="249" mass="28732">MNSKFSAEEMAYYKIIDLLLSKNYAPGDRLVETELAEMIGVSRTPIRNALRKLIAEGLLVTGKNKGCYIPHLNAKDMKEVFDARIFLEGKAAFEAAYHRTQKDIENLSRIIEEEKEYYRTGDVANYTEANKNLHLTISALARNAYIDKFVRQTFWRSELYIFYFDRFYAPDLSEIILRDPHKSKSCMEHEKIVKAIIEQDPSGAEIAMKAHLKSTYEYLSPRFLLHGPSKGVQPEHKNIYTGKEGDAFF</sequence>
<dbReference type="InterPro" id="IPR011711">
    <property type="entry name" value="GntR_C"/>
</dbReference>
<keyword evidence="6" id="KW-1185">Reference proteome</keyword>
<dbReference type="GO" id="GO:0043565">
    <property type="term" value="F:sequence-specific DNA binding"/>
    <property type="evidence" value="ECO:0007669"/>
    <property type="project" value="InterPro"/>
</dbReference>
<evidence type="ECO:0000256" key="1">
    <source>
        <dbReference type="ARBA" id="ARBA00023015"/>
    </source>
</evidence>
<dbReference type="EMBL" id="CP003096">
    <property type="protein sequence ID" value="AER65999.1"/>
    <property type="molecule type" value="Genomic_DNA"/>
</dbReference>
<dbReference type="PANTHER" id="PTHR43537">
    <property type="entry name" value="TRANSCRIPTIONAL REGULATOR, GNTR FAMILY"/>
    <property type="match status" value="1"/>
</dbReference>
<feature type="domain" description="HTH gntR-type" evidence="4">
    <location>
        <begin position="5"/>
        <end position="72"/>
    </location>
</feature>
<keyword evidence="1" id="KW-0805">Transcription regulation</keyword>
<evidence type="ECO:0000256" key="3">
    <source>
        <dbReference type="ARBA" id="ARBA00023163"/>
    </source>
</evidence>
<dbReference type="Pfam" id="PF07729">
    <property type="entry name" value="FCD"/>
    <property type="match status" value="1"/>
</dbReference>
<dbReference type="PANTHER" id="PTHR43537:SF45">
    <property type="entry name" value="GNTR FAMILY REGULATORY PROTEIN"/>
    <property type="match status" value="1"/>
</dbReference>